<accession>A0ABT8XLF5</accession>
<dbReference type="EMBL" id="WHSC02000014">
    <property type="protein sequence ID" value="MDO6124574.1"/>
    <property type="molecule type" value="Genomic_DNA"/>
</dbReference>
<dbReference type="SUPFAM" id="SSF48613">
    <property type="entry name" value="Heme oxygenase-like"/>
    <property type="match status" value="1"/>
</dbReference>
<dbReference type="CDD" id="cd19166">
    <property type="entry name" value="HemeO-bac"/>
    <property type="match status" value="1"/>
</dbReference>
<reference evidence="1" key="1">
    <citation type="submission" date="2022-04" db="EMBL/GenBank/DDBJ databases">
        <title>Shinella lacus sp. nov., a novel member of the genus Shinella from water.</title>
        <authorList>
            <person name="Deng Y."/>
        </authorList>
    </citation>
    <scope>NUCLEOTIDE SEQUENCE</scope>
    <source>
        <strain evidence="1">JCM 31239</strain>
    </source>
</reference>
<keyword evidence="2" id="KW-1185">Reference proteome</keyword>
<dbReference type="InterPro" id="IPR016084">
    <property type="entry name" value="Haem_Oase-like_multi-hlx"/>
</dbReference>
<dbReference type="Proteomes" id="UP001177080">
    <property type="component" value="Unassembled WGS sequence"/>
</dbReference>
<dbReference type="RefSeq" id="WP_244763903.1">
    <property type="nucleotide sequence ID" value="NZ_JALJCJ010000010.1"/>
</dbReference>
<protein>
    <submittedName>
        <fullName evidence="1">Biliverdin-producing heme oxygenase</fullName>
    </submittedName>
</protein>
<organism evidence="1 2">
    <name type="scientific">Shinella curvata</name>
    <dbReference type="NCBI Taxonomy" id="1817964"/>
    <lineage>
        <taxon>Bacteria</taxon>
        <taxon>Pseudomonadati</taxon>
        <taxon>Pseudomonadota</taxon>
        <taxon>Alphaproteobacteria</taxon>
        <taxon>Hyphomicrobiales</taxon>
        <taxon>Rhizobiaceae</taxon>
        <taxon>Shinella</taxon>
    </lineage>
</organism>
<comment type="caution">
    <text evidence="1">The sequence shown here is derived from an EMBL/GenBank/DDBJ whole genome shotgun (WGS) entry which is preliminary data.</text>
</comment>
<proteinExistence type="predicted"/>
<evidence type="ECO:0000313" key="1">
    <source>
        <dbReference type="EMBL" id="MDO6124574.1"/>
    </source>
</evidence>
<evidence type="ECO:0000313" key="2">
    <source>
        <dbReference type="Proteomes" id="UP001177080"/>
    </source>
</evidence>
<dbReference type="Gene3D" id="1.20.910.10">
    <property type="entry name" value="Heme oxygenase-like"/>
    <property type="match status" value="1"/>
</dbReference>
<name>A0ABT8XLF5_9HYPH</name>
<sequence length="187" mass="21009">MAISERRFELRERTQAAHQRLDSIVGGFDTIDQYRRYLVGLTRFRAAMDEALRHVAWPVCWEWRPTAVSDVLERDNVDLGLSAIDIRNAHFGMRLANQSALLGALYVIEGSTLGARILQKRAAALGFDEFLGARHLAVMSKDIAHWQSFLLLLDEAQNFDVERAAASANAVFAFALQCFESEIVVAQ</sequence>
<gene>
    <name evidence="1" type="ORF">GB928_025630</name>
</gene>